<evidence type="ECO:0000256" key="3">
    <source>
        <dbReference type="ARBA" id="ARBA00022723"/>
    </source>
</evidence>
<dbReference type="OrthoDB" id="9784262at2"/>
<evidence type="ECO:0000256" key="7">
    <source>
        <dbReference type="SAM" id="Phobius"/>
    </source>
</evidence>
<proteinExistence type="predicted"/>
<reference evidence="9 10" key="1">
    <citation type="submission" date="2018-06" db="EMBL/GenBank/DDBJ databases">
        <title>Complete genome of Desulfovibrio indonesiensis P37SLT.</title>
        <authorList>
            <person name="Crispim J.S."/>
            <person name="Vidigal P.M.P."/>
            <person name="Silva L.C.F."/>
            <person name="Laguardia C.N."/>
            <person name="Araujo L.C."/>
            <person name="Dias R.S."/>
            <person name="Sousa M.P."/>
            <person name="Paula S.O."/>
            <person name="Silva C."/>
        </authorList>
    </citation>
    <scope>NUCLEOTIDE SEQUENCE [LARGE SCALE GENOMIC DNA]</scope>
    <source>
        <strain evidence="9 10">P37SLT</strain>
    </source>
</reference>
<evidence type="ECO:0000259" key="8">
    <source>
        <dbReference type="PROSITE" id="PS51379"/>
    </source>
</evidence>
<feature type="transmembrane region" description="Helical" evidence="7">
    <location>
        <begin position="426"/>
        <end position="443"/>
    </location>
</feature>
<dbReference type="RefSeq" id="WP_144301768.1">
    <property type="nucleotide sequence ID" value="NZ_QMIE01000002.1"/>
</dbReference>
<feature type="transmembrane region" description="Helical" evidence="7">
    <location>
        <begin position="233"/>
        <end position="259"/>
    </location>
</feature>
<dbReference type="InterPro" id="IPR017896">
    <property type="entry name" value="4Fe4S_Fe-S-bd"/>
</dbReference>
<accession>A0A7M3MI95</accession>
<dbReference type="PROSITE" id="PS51379">
    <property type="entry name" value="4FE4S_FER_2"/>
    <property type="match status" value="1"/>
</dbReference>
<keyword evidence="7" id="KW-0812">Transmembrane</keyword>
<name>A0A7M3MI95_9BACT</name>
<feature type="domain" description="4Fe-4S ferredoxin-type" evidence="8">
    <location>
        <begin position="356"/>
        <end position="384"/>
    </location>
</feature>
<gene>
    <name evidence="9" type="ORF">DPQ33_03360</name>
</gene>
<keyword evidence="3" id="KW-0479">Metal-binding</keyword>
<feature type="transmembrane region" description="Helical" evidence="7">
    <location>
        <begin position="52"/>
        <end position="70"/>
    </location>
</feature>
<organism evidence="9 10">
    <name type="scientific">Oceanidesulfovibrio indonesiensis</name>
    <dbReference type="NCBI Taxonomy" id="54767"/>
    <lineage>
        <taxon>Bacteria</taxon>
        <taxon>Pseudomonadati</taxon>
        <taxon>Thermodesulfobacteriota</taxon>
        <taxon>Desulfovibrionia</taxon>
        <taxon>Desulfovibrionales</taxon>
        <taxon>Desulfovibrionaceae</taxon>
        <taxon>Oceanidesulfovibrio</taxon>
    </lineage>
</organism>
<feature type="transmembrane region" description="Helical" evidence="7">
    <location>
        <begin position="82"/>
        <end position="103"/>
    </location>
</feature>
<evidence type="ECO:0000256" key="1">
    <source>
        <dbReference type="ARBA" id="ARBA00022448"/>
    </source>
</evidence>
<dbReference type="Proteomes" id="UP000448292">
    <property type="component" value="Unassembled WGS sequence"/>
</dbReference>
<protein>
    <submittedName>
        <fullName evidence="9">4Fe-4S ferredoxin</fullName>
    </submittedName>
</protein>
<keyword evidence="6" id="KW-0411">Iron-sulfur</keyword>
<keyword evidence="2" id="KW-0004">4Fe-4S</keyword>
<evidence type="ECO:0000256" key="2">
    <source>
        <dbReference type="ARBA" id="ARBA00022485"/>
    </source>
</evidence>
<evidence type="ECO:0000313" key="9">
    <source>
        <dbReference type="EMBL" id="TVM19412.1"/>
    </source>
</evidence>
<dbReference type="PANTHER" id="PTHR30176">
    <property type="entry name" value="FERREDOXIN-TYPE PROTEIN NAPH"/>
    <property type="match status" value="1"/>
</dbReference>
<keyword evidence="7" id="KW-0472">Membrane</keyword>
<dbReference type="GO" id="GO:0046872">
    <property type="term" value="F:metal ion binding"/>
    <property type="evidence" value="ECO:0007669"/>
    <property type="project" value="UniProtKB-KW"/>
</dbReference>
<feature type="transmembrane region" description="Helical" evidence="7">
    <location>
        <begin position="28"/>
        <end position="45"/>
    </location>
</feature>
<dbReference type="InterPro" id="IPR051684">
    <property type="entry name" value="Electron_Trans/Redox"/>
</dbReference>
<dbReference type="SUPFAM" id="SSF54862">
    <property type="entry name" value="4Fe-4S ferredoxins"/>
    <property type="match status" value="1"/>
</dbReference>
<evidence type="ECO:0000313" key="10">
    <source>
        <dbReference type="Proteomes" id="UP000448292"/>
    </source>
</evidence>
<feature type="transmembrane region" description="Helical" evidence="7">
    <location>
        <begin position="185"/>
        <end position="203"/>
    </location>
</feature>
<keyword evidence="1" id="KW-0813">Transport</keyword>
<sequence length="445" mass="48294">MNRLLPALPCLSLVLLAAHHLRYGEVGITVAFLVLAGLVWTRLGWVRHVAAAALLWGIFTWAQTALLLVRMRMAMADDWTRLAIIMGSVMAVNFVAMAVLTGARARKRYDASSERAPYQAAAFIVTAVVLLIARNKVGFPILLSDRFFGAWSWGGLQIFLHGVYAAWLAGLVIDPNAHRMARPRLWAFFSAVFFLQLALGLTVSERFLMTGSLHLPVPALIIGGPLYRLEMSFMVFLFLGTVILAGPAWCSHLCYVGAWDDLASRFGSKKTSRPQSAGRWLWIGRIVSLSLTILLAVGLRLAGVSWPVALALAALFGLGGVAVMIFLSRRRGSMIHCTAYCPMGLVANCIGKLAPWRMRMDDSCTQCGKCARSCRYGALEPTDIARGKPGLSCTLCGDCVPSCRQGSMGYRLDIPGLRVNPAAARGAYLALVIGLHAAFLAVARV</sequence>
<feature type="transmembrane region" description="Helical" evidence="7">
    <location>
        <begin position="308"/>
        <end position="327"/>
    </location>
</feature>
<evidence type="ECO:0000256" key="6">
    <source>
        <dbReference type="ARBA" id="ARBA00023014"/>
    </source>
</evidence>
<keyword evidence="4" id="KW-0249">Electron transport</keyword>
<feature type="transmembrane region" description="Helical" evidence="7">
    <location>
        <begin position="115"/>
        <end position="133"/>
    </location>
</feature>
<dbReference type="AlphaFoldDB" id="A0A7M3MI95"/>
<dbReference type="GO" id="GO:0051539">
    <property type="term" value="F:4 iron, 4 sulfur cluster binding"/>
    <property type="evidence" value="ECO:0007669"/>
    <property type="project" value="UniProtKB-KW"/>
</dbReference>
<keyword evidence="10" id="KW-1185">Reference proteome</keyword>
<keyword evidence="7" id="KW-1133">Transmembrane helix</keyword>
<dbReference type="Pfam" id="PF12801">
    <property type="entry name" value="Fer4_5"/>
    <property type="match status" value="2"/>
</dbReference>
<dbReference type="PANTHER" id="PTHR30176:SF3">
    <property type="entry name" value="FERREDOXIN-TYPE PROTEIN NAPH"/>
    <property type="match status" value="1"/>
</dbReference>
<dbReference type="Gene3D" id="3.30.70.20">
    <property type="match status" value="1"/>
</dbReference>
<comment type="caution">
    <text evidence="9">The sequence shown here is derived from an EMBL/GenBank/DDBJ whole genome shotgun (WGS) entry which is preliminary data.</text>
</comment>
<keyword evidence="5" id="KW-0408">Iron</keyword>
<feature type="transmembrane region" description="Helical" evidence="7">
    <location>
        <begin position="153"/>
        <end position="173"/>
    </location>
</feature>
<feature type="transmembrane region" description="Helical" evidence="7">
    <location>
        <begin position="280"/>
        <end position="302"/>
    </location>
</feature>
<evidence type="ECO:0000256" key="4">
    <source>
        <dbReference type="ARBA" id="ARBA00022982"/>
    </source>
</evidence>
<evidence type="ECO:0000256" key="5">
    <source>
        <dbReference type="ARBA" id="ARBA00023004"/>
    </source>
</evidence>
<dbReference type="EMBL" id="QMIE01000002">
    <property type="protein sequence ID" value="TVM19412.1"/>
    <property type="molecule type" value="Genomic_DNA"/>
</dbReference>
<dbReference type="GO" id="GO:0005886">
    <property type="term" value="C:plasma membrane"/>
    <property type="evidence" value="ECO:0007669"/>
    <property type="project" value="TreeGrafter"/>
</dbReference>